<dbReference type="Proteomes" id="UP001500620">
    <property type="component" value="Unassembled WGS sequence"/>
</dbReference>
<gene>
    <name evidence="2" type="ORF">GCM10022255_100630</name>
</gene>
<name>A0ABP8DRY6_9ACTN</name>
<protein>
    <recommendedName>
        <fullName evidence="4">ATP/GTP-binding protein</fullName>
    </recommendedName>
</protein>
<sequence length="350" mass="38487">MNSPDPRETDAPHEPAGGPTPVPIPAPVMPPSAGARLPSVRIGIWGGTASGKTTFLAALPIAVANDPATYGTWRVSGTTEEATRFLLDGVDTLTRQRQFPNATLAPARLAWSFHGETIEPGRGPSLLRRRPRRRESEFVLEIQDAPGVAYSQNRVAPDVVDFLAEANGILYLFDPLAGDAATDNFQYFYGVLQMLVARTAAVGKLERGRLPQHVAVCVTKFDDPVIFNNAVRAGFVTQDADGGRLPKVPDTHAQAYFDWTCQNHRHSGAPLVREALRTFFLAERVSYFATSAIGFHLNWSDTFDFRDFINIEHVEGRPRVRGLARPINVIEPLVTLERGIRGRLGRDARN</sequence>
<dbReference type="SUPFAM" id="SSF52540">
    <property type="entry name" value="P-loop containing nucleoside triphosphate hydrolases"/>
    <property type="match status" value="1"/>
</dbReference>
<dbReference type="EMBL" id="BAABAT010000054">
    <property type="protein sequence ID" value="GAA4262706.1"/>
    <property type="molecule type" value="Genomic_DNA"/>
</dbReference>
<evidence type="ECO:0008006" key="4">
    <source>
        <dbReference type="Google" id="ProtNLM"/>
    </source>
</evidence>
<dbReference type="RefSeq" id="WP_345140496.1">
    <property type="nucleotide sequence ID" value="NZ_BAABAT010000054.1"/>
</dbReference>
<reference evidence="3" key="1">
    <citation type="journal article" date="2019" name="Int. J. Syst. Evol. Microbiol.">
        <title>The Global Catalogue of Microorganisms (GCM) 10K type strain sequencing project: providing services to taxonomists for standard genome sequencing and annotation.</title>
        <authorList>
            <consortium name="The Broad Institute Genomics Platform"/>
            <consortium name="The Broad Institute Genome Sequencing Center for Infectious Disease"/>
            <person name="Wu L."/>
            <person name="Ma J."/>
        </authorList>
    </citation>
    <scope>NUCLEOTIDE SEQUENCE [LARGE SCALE GENOMIC DNA]</scope>
    <source>
        <strain evidence="3">JCM 17441</strain>
    </source>
</reference>
<organism evidence="2 3">
    <name type="scientific">Dactylosporangium darangshiense</name>
    <dbReference type="NCBI Taxonomy" id="579108"/>
    <lineage>
        <taxon>Bacteria</taxon>
        <taxon>Bacillati</taxon>
        <taxon>Actinomycetota</taxon>
        <taxon>Actinomycetes</taxon>
        <taxon>Micromonosporales</taxon>
        <taxon>Micromonosporaceae</taxon>
        <taxon>Dactylosporangium</taxon>
    </lineage>
</organism>
<keyword evidence="3" id="KW-1185">Reference proteome</keyword>
<evidence type="ECO:0000313" key="2">
    <source>
        <dbReference type="EMBL" id="GAA4262706.1"/>
    </source>
</evidence>
<accession>A0ABP8DRY6</accession>
<evidence type="ECO:0000256" key="1">
    <source>
        <dbReference type="SAM" id="MobiDB-lite"/>
    </source>
</evidence>
<feature type="compositionally biased region" description="Pro residues" evidence="1">
    <location>
        <begin position="18"/>
        <end position="30"/>
    </location>
</feature>
<dbReference type="InterPro" id="IPR027417">
    <property type="entry name" value="P-loop_NTPase"/>
</dbReference>
<feature type="region of interest" description="Disordered" evidence="1">
    <location>
        <begin position="1"/>
        <end position="30"/>
    </location>
</feature>
<evidence type="ECO:0000313" key="3">
    <source>
        <dbReference type="Proteomes" id="UP001500620"/>
    </source>
</evidence>
<comment type="caution">
    <text evidence="2">The sequence shown here is derived from an EMBL/GenBank/DDBJ whole genome shotgun (WGS) entry which is preliminary data.</text>
</comment>
<proteinExistence type="predicted"/>
<feature type="compositionally biased region" description="Basic and acidic residues" evidence="1">
    <location>
        <begin position="1"/>
        <end position="13"/>
    </location>
</feature>